<reference evidence="2" key="1">
    <citation type="submission" date="2023-03" db="EMBL/GenBank/DDBJ databases">
        <title>Massive genome expansion in bonnet fungi (Mycena s.s.) driven by repeated elements and novel gene families across ecological guilds.</title>
        <authorList>
            <consortium name="Lawrence Berkeley National Laboratory"/>
            <person name="Harder C.B."/>
            <person name="Miyauchi S."/>
            <person name="Viragh M."/>
            <person name="Kuo A."/>
            <person name="Thoen E."/>
            <person name="Andreopoulos B."/>
            <person name="Lu D."/>
            <person name="Skrede I."/>
            <person name="Drula E."/>
            <person name="Henrissat B."/>
            <person name="Morin E."/>
            <person name="Kohler A."/>
            <person name="Barry K."/>
            <person name="LaButti K."/>
            <person name="Morin E."/>
            <person name="Salamov A."/>
            <person name="Lipzen A."/>
            <person name="Mereny Z."/>
            <person name="Hegedus B."/>
            <person name="Baldrian P."/>
            <person name="Stursova M."/>
            <person name="Weitz H."/>
            <person name="Taylor A."/>
            <person name="Grigoriev I.V."/>
            <person name="Nagy L.G."/>
            <person name="Martin F."/>
            <person name="Kauserud H."/>
        </authorList>
    </citation>
    <scope>NUCLEOTIDE SEQUENCE</scope>
    <source>
        <strain evidence="2">CBHHK002</strain>
    </source>
</reference>
<proteinExistence type="predicted"/>
<accession>A0AAD7EIZ2</accession>
<organism evidence="2 3">
    <name type="scientific">Mycena albidolilacea</name>
    <dbReference type="NCBI Taxonomy" id="1033008"/>
    <lineage>
        <taxon>Eukaryota</taxon>
        <taxon>Fungi</taxon>
        <taxon>Dikarya</taxon>
        <taxon>Basidiomycota</taxon>
        <taxon>Agaricomycotina</taxon>
        <taxon>Agaricomycetes</taxon>
        <taxon>Agaricomycetidae</taxon>
        <taxon>Agaricales</taxon>
        <taxon>Marasmiineae</taxon>
        <taxon>Mycenaceae</taxon>
        <taxon>Mycena</taxon>
    </lineage>
</organism>
<dbReference type="EMBL" id="JARIHO010000037">
    <property type="protein sequence ID" value="KAJ7330284.1"/>
    <property type="molecule type" value="Genomic_DNA"/>
</dbReference>
<evidence type="ECO:0000313" key="2">
    <source>
        <dbReference type="EMBL" id="KAJ7330284.1"/>
    </source>
</evidence>
<keyword evidence="1" id="KW-1133">Transmembrane helix</keyword>
<evidence type="ECO:0000256" key="1">
    <source>
        <dbReference type="SAM" id="Phobius"/>
    </source>
</evidence>
<comment type="caution">
    <text evidence="2">The sequence shown here is derived from an EMBL/GenBank/DDBJ whole genome shotgun (WGS) entry which is preliminary data.</text>
</comment>
<feature type="transmembrane region" description="Helical" evidence="1">
    <location>
        <begin position="12"/>
        <end position="32"/>
    </location>
</feature>
<dbReference type="Proteomes" id="UP001218218">
    <property type="component" value="Unassembled WGS sequence"/>
</dbReference>
<keyword evidence="1" id="KW-0812">Transmembrane</keyword>
<keyword evidence="1" id="KW-0472">Membrane</keyword>
<dbReference type="AlphaFoldDB" id="A0AAD7EIZ2"/>
<evidence type="ECO:0000313" key="3">
    <source>
        <dbReference type="Proteomes" id="UP001218218"/>
    </source>
</evidence>
<keyword evidence="3" id="KW-1185">Reference proteome</keyword>
<feature type="transmembrane region" description="Helical" evidence="1">
    <location>
        <begin position="115"/>
        <end position="135"/>
    </location>
</feature>
<gene>
    <name evidence="2" type="ORF">DFH08DRAFT_311754</name>
</gene>
<sequence>MYVRRLYTTTTIAGILPISIPSFGLNLHPYFFSNEAGSYLFSPERRLCYLSQRPVLQLRSGRAVFSDTKDLHFLCYHPMRINSTGFASQQKKVDSSSFMTQLLILGHRAKLSPGAIVGVVLGIGLILSLLVLFGVRRRRRRYNQILDAVNHGSK</sequence>
<protein>
    <submittedName>
        <fullName evidence="2">Uncharacterized protein</fullName>
    </submittedName>
</protein>
<name>A0AAD7EIZ2_9AGAR</name>